<comment type="caution">
    <text evidence="1">The sequence shown here is derived from an EMBL/GenBank/DDBJ whole genome shotgun (WGS) entry which is preliminary data.</text>
</comment>
<reference evidence="1 2" key="1">
    <citation type="journal article" date="2019" name="Commun. Biol.">
        <title>The bagworm genome reveals a unique fibroin gene that provides high tensile strength.</title>
        <authorList>
            <person name="Kono N."/>
            <person name="Nakamura H."/>
            <person name="Ohtoshi R."/>
            <person name="Tomita M."/>
            <person name="Numata K."/>
            <person name="Arakawa K."/>
        </authorList>
    </citation>
    <scope>NUCLEOTIDE SEQUENCE [LARGE SCALE GENOMIC DNA]</scope>
</reference>
<keyword evidence="2" id="KW-1185">Reference proteome</keyword>
<dbReference type="EMBL" id="BGZK01001421">
    <property type="protein sequence ID" value="GBP79598.1"/>
    <property type="molecule type" value="Genomic_DNA"/>
</dbReference>
<organism evidence="1 2">
    <name type="scientific">Eumeta variegata</name>
    <name type="common">Bagworm moth</name>
    <name type="synonym">Eumeta japonica</name>
    <dbReference type="NCBI Taxonomy" id="151549"/>
    <lineage>
        <taxon>Eukaryota</taxon>
        <taxon>Metazoa</taxon>
        <taxon>Ecdysozoa</taxon>
        <taxon>Arthropoda</taxon>
        <taxon>Hexapoda</taxon>
        <taxon>Insecta</taxon>
        <taxon>Pterygota</taxon>
        <taxon>Neoptera</taxon>
        <taxon>Endopterygota</taxon>
        <taxon>Lepidoptera</taxon>
        <taxon>Glossata</taxon>
        <taxon>Ditrysia</taxon>
        <taxon>Tineoidea</taxon>
        <taxon>Psychidae</taxon>
        <taxon>Oiketicinae</taxon>
        <taxon>Eumeta</taxon>
    </lineage>
</organism>
<protein>
    <submittedName>
        <fullName evidence="1">Uncharacterized protein</fullName>
    </submittedName>
</protein>
<gene>
    <name evidence="1" type="ORF">EVAR_98738_1</name>
</gene>
<evidence type="ECO:0000313" key="1">
    <source>
        <dbReference type="EMBL" id="GBP79598.1"/>
    </source>
</evidence>
<dbReference type="Proteomes" id="UP000299102">
    <property type="component" value="Unassembled WGS sequence"/>
</dbReference>
<sequence>MGSVLIGPPLRDTLLTGRLDPSLRGGGGVRKSIVSIVLIRVTSSLLFRRRGRNTEMLSSRRFSRALNAVPAPGALVPVSRATVGVILCPREFR</sequence>
<dbReference type="AlphaFoldDB" id="A0A4C1YTW3"/>
<name>A0A4C1YTW3_EUMVA</name>
<proteinExistence type="predicted"/>
<evidence type="ECO:0000313" key="2">
    <source>
        <dbReference type="Proteomes" id="UP000299102"/>
    </source>
</evidence>
<accession>A0A4C1YTW3</accession>